<dbReference type="PROSITE" id="PS51635">
    <property type="entry name" value="PNPLA"/>
    <property type="match status" value="1"/>
</dbReference>
<evidence type="ECO:0000256" key="2">
    <source>
        <dbReference type="ARBA" id="ARBA00022963"/>
    </source>
</evidence>
<keyword evidence="2 4" id="KW-0442">Lipid degradation</keyword>
<proteinExistence type="predicted"/>
<dbReference type="PANTHER" id="PTHR14226:SF25">
    <property type="entry name" value="PHOSPHOESTERASE"/>
    <property type="match status" value="1"/>
</dbReference>
<evidence type="ECO:0000256" key="4">
    <source>
        <dbReference type="PROSITE-ProRule" id="PRU01161"/>
    </source>
</evidence>
<dbReference type="CDD" id="cd07208">
    <property type="entry name" value="Pat_hypo_Ecoli_yjju_like"/>
    <property type="match status" value="1"/>
</dbReference>
<dbReference type="InterPro" id="IPR045943">
    <property type="entry name" value="DUF6363"/>
</dbReference>
<dbReference type="EMBL" id="JABFIF010000007">
    <property type="protein sequence ID" value="NOH15853.1"/>
    <property type="molecule type" value="Genomic_DNA"/>
</dbReference>
<dbReference type="Pfam" id="PF19890">
    <property type="entry name" value="DUF6363"/>
    <property type="match status" value="1"/>
</dbReference>
<dbReference type="Proteomes" id="UP000528432">
    <property type="component" value="Unassembled WGS sequence"/>
</dbReference>
<dbReference type="GO" id="GO:0016042">
    <property type="term" value="P:lipid catabolic process"/>
    <property type="evidence" value="ECO:0007669"/>
    <property type="project" value="UniProtKB-UniRule"/>
</dbReference>
<dbReference type="SUPFAM" id="SSF52151">
    <property type="entry name" value="FabD/lysophospholipase-like"/>
    <property type="match status" value="1"/>
</dbReference>
<name>A0A7Y3V6Y1_CLOCO</name>
<feature type="active site" description="Nucleophile" evidence="4">
    <location>
        <position position="39"/>
    </location>
</feature>
<reference evidence="6 7" key="1">
    <citation type="submission" date="2020-05" db="EMBL/GenBank/DDBJ databases">
        <title>Draft genome sequence of Clostridium cochlearium strain AGROS13 isolated from a sheep dairy farm in New Zealand.</title>
        <authorList>
            <person name="Gupta T.B."/>
            <person name="Jauregui R."/>
            <person name="Risson A.N."/>
            <person name="Brightwell G."/>
            <person name="Maclean P."/>
        </authorList>
    </citation>
    <scope>NUCLEOTIDE SEQUENCE [LARGE SCALE GENOMIC DNA]</scope>
    <source>
        <strain evidence="6 7">AGROS13</strain>
    </source>
</reference>
<dbReference type="InterPro" id="IPR037483">
    <property type="entry name" value="YjjU-like"/>
</dbReference>
<feature type="active site" description="Proton acceptor" evidence="4">
    <location>
        <position position="159"/>
    </location>
</feature>
<dbReference type="PANTHER" id="PTHR14226">
    <property type="entry name" value="NEUROPATHY TARGET ESTERASE/SWISS CHEESE D.MELANOGASTER"/>
    <property type="match status" value="1"/>
</dbReference>
<dbReference type="AlphaFoldDB" id="A0A7Y3V6Y1"/>
<feature type="domain" description="PNPLA" evidence="5">
    <location>
        <begin position="6"/>
        <end position="172"/>
    </location>
</feature>
<feature type="short sequence motif" description="GXSXG" evidence="4">
    <location>
        <begin position="37"/>
        <end position="41"/>
    </location>
</feature>
<organism evidence="6 7">
    <name type="scientific">Clostridium cochlearium</name>
    <dbReference type="NCBI Taxonomy" id="1494"/>
    <lineage>
        <taxon>Bacteria</taxon>
        <taxon>Bacillati</taxon>
        <taxon>Bacillota</taxon>
        <taxon>Clostridia</taxon>
        <taxon>Eubacteriales</taxon>
        <taxon>Clostridiaceae</taxon>
        <taxon>Clostridium</taxon>
    </lineage>
</organism>
<dbReference type="InterPro" id="IPR002641">
    <property type="entry name" value="PNPLA_dom"/>
</dbReference>
<sequence>MDKVGLILEGGGMRGLYTAGILDYFMEKDFYTPYVIGVSMGACNATSYVSKQKKRNKAVTINYVNDPRYLSIKNMFTCKSLLGIDFIYNEIPNTLEPFDFKNFYNSQQKFIIVATECKTGKAVYFDKDKDDDILTIVRASSSLPFISPIVKYNGMELLDGGITDSIPIGKSIKDGNTKNIIILTRPKGYRKEPFKKKRLLRRFYSGYENLIKAVEHRYRVYNKTLDYIEKLEKENKVFILRPTDKIKVKRIEKNTKKLEELYTMGYKDAENQYDKMIDWINNAQKFST</sequence>
<gene>
    <name evidence="6" type="ORF">HMJ28_05500</name>
</gene>
<dbReference type="GO" id="GO:0016787">
    <property type="term" value="F:hydrolase activity"/>
    <property type="evidence" value="ECO:0007669"/>
    <property type="project" value="UniProtKB-UniRule"/>
</dbReference>
<evidence type="ECO:0000313" key="6">
    <source>
        <dbReference type="EMBL" id="NOH15853.1"/>
    </source>
</evidence>
<evidence type="ECO:0000256" key="3">
    <source>
        <dbReference type="ARBA" id="ARBA00023098"/>
    </source>
</evidence>
<keyword evidence="1 4" id="KW-0378">Hydrolase</keyword>
<evidence type="ECO:0000313" key="7">
    <source>
        <dbReference type="Proteomes" id="UP000528432"/>
    </source>
</evidence>
<feature type="short sequence motif" description="DGA/G" evidence="4">
    <location>
        <begin position="159"/>
        <end position="161"/>
    </location>
</feature>
<dbReference type="RefSeq" id="WP_171303232.1">
    <property type="nucleotide sequence ID" value="NZ_JABFIF010000007.1"/>
</dbReference>
<dbReference type="InterPro" id="IPR050301">
    <property type="entry name" value="NTE"/>
</dbReference>
<dbReference type="Gene3D" id="3.40.1090.10">
    <property type="entry name" value="Cytosolic phospholipase A2 catalytic domain"/>
    <property type="match status" value="2"/>
</dbReference>
<dbReference type="Pfam" id="PF01734">
    <property type="entry name" value="Patatin"/>
    <property type="match status" value="1"/>
</dbReference>
<keyword evidence="3 4" id="KW-0443">Lipid metabolism</keyword>
<dbReference type="InterPro" id="IPR016035">
    <property type="entry name" value="Acyl_Trfase/lysoPLipase"/>
</dbReference>
<protein>
    <submittedName>
        <fullName evidence="6">Patatin family protein</fullName>
    </submittedName>
</protein>
<evidence type="ECO:0000259" key="5">
    <source>
        <dbReference type="PROSITE" id="PS51635"/>
    </source>
</evidence>
<accession>A0A7Y3V6Y1</accession>
<evidence type="ECO:0000256" key="1">
    <source>
        <dbReference type="ARBA" id="ARBA00022801"/>
    </source>
</evidence>
<comment type="caution">
    <text evidence="6">The sequence shown here is derived from an EMBL/GenBank/DDBJ whole genome shotgun (WGS) entry which is preliminary data.</text>
</comment>
<feature type="short sequence motif" description="GXGXXG" evidence="4">
    <location>
        <begin position="10"/>
        <end position="15"/>
    </location>
</feature>